<name>A0A162CGQ3_9GAMM</name>
<evidence type="ECO:0000313" key="2">
    <source>
        <dbReference type="Proteomes" id="UP000076661"/>
    </source>
</evidence>
<evidence type="ECO:0008006" key="3">
    <source>
        <dbReference type="Google" id="ProtNLM"/>
    </source>
</evidence>
<dbReference type="PANTHER" id="PTHR38451:SF1">
    <property type="entry name" value="TRNA (ADENINE(22)-N(1))-METHYLTRANSFERASE"/>
    <property type="match status" value="1"/>
</dbReference>
<dbReference type="PANTHER" id="PTHR38451">
    <property type="entry name" value="TRNA (ADENINE(22)-N(1))-METHYLTRANSFERASE"/>
    <property type="match status" value="1"/>
</dbReference>
<reference evidence="1 2" key="1">
    <citation type="submission" date="2013-07" db="EMBL/GenBank/DDBJ databases">
        <title>Comparative Genomic and Metabolomic Analysis of Twelve Strains of Pseudoalteromonas luteoviolacea.</title>
        <authorList>
            <person name="Vynne N.G."/>
            <person name="Mansson M."/>
            <person name="Gram L."/>
        </authorList>
    </citation>
    <scope>NUCLEOTIDE SEQUENCE [LARGE SCALE GENOMIC DNA]</scope>
    <source>
        <strain evidence="1 2">S4060-1</strain>
    </source>
</reference>
<comment type="caution">
    <text evidence="1">The sequence shown here is derived from an EMBL/GenBank/DDBJ whole genome shotgun (WGS) entry which is preliminary data.</text>
</comment>
<evidence type="ECO:0000313" key="1">
    <source>
        <dbReference type="EMBL" id="KZN67630.1"/>
    </source>
</evidence>
<sequence length="227" mass="26088">MKLGKRLSQISDLVNNDYAHIWDCCCDHGLLGANLLDKGLNAKIHFVDIVPHLINELDEKLTQFYAHKEAHWQTHCQDVTALPLSQYAGKHLVIIAGVGGDLCSAFVQNIMRQNPNLNINFILCPVHHLYTLRQTLQSLELILKNERLVNENKRSYELIYVSADKFGGQPVHAVGQRIWCYQDQQEYEIAKHYLNKTIDHYQRINQGSDDVSEIISAYKRVQLQPVE</sequence>
<dbReference type="Gene3D" id="3.40.50.150">
    <property type="entry name" value="Vaccinia Virus protein VP39"/>
    <property type="match status" value="1"/>
</dbReference>
<dbReference type="InterPro" id="IPR029063">
    <property type="entry name" value="SAM-dependent_MTases_sf"/>
</dbReference>
<organism evidence="1 2">
    <name type="scientific">Pseudoalteromonas luteoviolacea S4060-1</name>
    <dbReference type="NCBI Taxonomy" id="1365257"/>
    <lineage>
        <taxon>Bacteria</taxon>
        <taxon>Pseudomonadati</taxon>
        <taxon>Pseudomonadota</taxon>
        <taxon>Gammaproteobacteria</taxon>
        <taxon>Alteromonadales</taxon>
        <taxon>Pseudoalteromonadaceae</taxon>
        <taxon>Pseudoalteromonas</taxon>
    </lineage>
</organism>
<dbReference type="EMBL" id="AUXX01000012">
    <property type="protein sequence ID" value="KZN67630.1"/>
    <property type="molecule type" value="Genomic_DNA"/>
</dbReference>
<gene>
    <name evidence="1" type="ORF">N478_02405</name>
</gene>
<protein>
    <recommendedName>
        <fullName evidence="3">SAM-dependent methyltransferase</fullName>
    </recommendedName>
</protein>
<dbReference type="RefSeq" id="WP_063380941.1">
    <property type="nucleotide sequence ID" value="NZ_AUXX01000012.1"/>
</dbReference>
<dbReference type="Pfam" id="PF12847">
    <property type="entry name" value="Methyltransf_18"/>
    <property type="match status" value="1"/>
</dbReference>
<dbReference type="FunFam" id="3.40.50.150:FF:000442">
    <property type="entry name" value="tRNA (Adenine22-N1)-methyltransferase TrmK"/>
    <property type="match status" value="1"/>
</dbReference>
<dbReference type="PIRSF" id="PIRSF028234">
    <property type="entry name" value="UCP028234"/>
    <property type="match status" value="1"/>
</dbReference>
<proteinExistence type="predicted"/>
<dbReference type="Proteomes" id="UP000076661">
    <property type="component" value="Unassembled WGS sequence"/>
</dbReference>
<dbReference type="InterPro" id="IPR016876">
    <property type="entry name" value="UCP028234"/>
</dbReference>
<dbReference type="PATRIC" id="fig|1365257.3.peg.2071"/>
<dbReference type="SUPFAM" id="SSF53335">
    <property type="entry name" value="S-adenosyl-L-methionine-dependent methyltransferases"/>
    <property type="match status" value="1"/>
</dbReference>
<dbReference type="AlphaFoldDB" id="A0A162CGQ3"/>
<accession>A0A162CGQ3</accession>